<name>A0ABW3RFA0_9FLAO</name>
<proteinExistence type="predicted"/>
<evidence type="ECO:0008006" key="3">
    <source>
        <dbReference type="Google" id="ProtNLM"/>
    </source>
</evidence>
<evidence type="ECO:0000313" key="1">
    <source>
        <dbReference type="EMBL" id="MFD1163207.1"/>
    </source>
</evidence>
<dbReference type="Proteomes" id="UP001597163">
    <property type="component" value="Unassembled WGS sequence"/>
</dbReference>
<accession>A0ABW3RFA0</accession>
<reference evidence="2" key="1">
    <citation type="journal article" date="2019" name="Int. J. Syst. Evol. Microbiol.">
        <title>The Global Catalogue of Microorganisms (GCM) 10K type strain sequencing project: providing services to taxonomists for standard genome sequencing and annotation.</title>
        <authorList>
            <consortium name="The Broad Institute Genomics Platform"/>
            <consortium name="The Broad Institute Genome Sequencing Center for Infectious Disease"/>
            <person name="Wu L."/>
            <person name="Ma J."/>
        </authorList>
    </citation>
    <scope>NUCLEOTIDE SEQUENCE [LARGE SCALE GENOMIC DNA]</scope>
    <source>
        <strain evidence="2">CCUG 63246</strain>
    </source>
</reference>
<dbReference type="SUPFAM" id="SSF88713">
    <property type="entry name" value="Glycoside hydrolase/deacetylase"/>
    <property type="match status" value="1"/>
</dbReference>
<dbReference type="EMBL" id="JBHTLJ010000003">
    <property type="protein sequence ID" value="MFD1163207.1"/>
    <property type="molecule type" value="Genomic_DNA"/>
</dbReference>
<evidence type="ECO:0000313" key="2">
    <source>
        <dbReference type="Proteomes" id="UP001597163"/>
    </source>
</evidence>
<keyword evidence="2" id="KW-1185">Reference proteome</keyword>
<sequence>MGAHSNKHLLYNDWTADKKLLVTESEFNEDLKLNYSEMKKFGINKTDANYYLPPYEWNDSTITSWTKKNNLSLINFTKGTLSHADYTTPKDKNYKSTKTIYKSILDYESEESLHGFLLLSHIGTHPDRTDKFYLELENLIKTLKHKGYQFVSLNTMLD</sequence>
<protein>
    <recommendedName>
        <fullName evidence="3">NodB homology domain-containing protein</fullName>
    </recommendedName>
</protein>
<gene>
    <name evidence="1" type="ORF">ACFQ2E_12305</name>
</gene>
<organism evidence="1 2">
    <name type="scientific">Hwangdonia seohaensis</name>
    <dbReference type="NCBI Taxonomy" id="1240727"/>
    <lineage>
        <taxon>Bacteria</taxon>
        <taxon>Pseudomonadati</taxon>
        <taxon>Bacteroidota</taxon>
        <taxon>Flavobacteriia</taxon>
        <taxon>Flavobacteriales</taxon>
        <taxon>Flavobacteriaceae</taxon>
        <taxon>Hwangdonia</taxon>
    </lineage>
</organism>
<comment type="caution">
    <text evidence="1">The sequence shown here is derived from an EMBL/GenBank/DDBJ whole genome shotgun (WGS) entry which is preliminary data.</text>
</comment>
<dbReference type="Gene3D" id="3.20.20.370">
    <property type="entry name" value="Glycoside hydrolase/deacetylase"/>
    <property type="match status" value="1"/>
</dbReference>
<dbReference type="InterPro" id="IPR011330">
    <property type="entry name" value="Glyco_hydro/deAcase_b/a-brl"/>
</dbReference>
<dbReference type="RefSeq" id="WP_311940419.1">
    <property type="nucleotide sequence ID" value="NZ_JAVSCK010000003.1"/>
</dbReference>